<organism evidence="1">
    <name type="scientific">Anopheles sinensis</name>
    <name type="common">Mosquito</name>
    <dbReference type="NCBI Taxonomy" id="74873"/>
    <lineage>
        <taxon>Eukaryota</taxon>
        <taxon>Metazoa</taxon>
        <taxon>Ecdysozoa</taxon>
        <taxon>Arthropoda</taxon>
        <taxon>Hexapoda</taxon>
        <taxon>Insecta</taxon>
        <taxon>Pterygota</taxon>
        <taxon>Neoptera</taxon>
        <taxon>Endopterygota</taxon>
        <taxon>Diptera</taxon>
        <taxon>Nematocera</taxon>
        <taxon>Culicoidea</taxon>
        <taxon>Culicidae</taxon>
        <taxon>Anophelinae</taxon>
        <taxon>Anopheles</taxon>
    </lineage>
</organism>
<dbReference type="EnsemblMetazoa" id="ASIC013022-RA">
    <property type="protein sequence ID" value="ASIC013022-PA"/>
    <property type="gene ID" value="ASIC013022"/>
</dbReference>
<dbReference type="EMBL" id="ATLV01020330">
    <property type="status" value="NOT_ANNOTATED_CDS"/>
    <property type="molecule type" value="Genomic_DNA"/>
</dbReference>
<proteinExistence type="predicted"/>
<dbReference type="Proteomes" id="UP000030765">
    <property type="component" value="Unassembled WGS sequence"/>
</dbReference>
<evidence type="ECO:0000313" key="1">
    <source>
        <dbReference type="EMBL" id="KFB45102.1"/>
    </source>
</evidence>
<evidence type="ECO:0000313" key="3">
    <source>
        <dbReference type="Proteomes" id="UP000030765"/>
    </source>
</evidence>
<dbReference type="AlphaFoldDB" id="A0A084W4F8"/>
<name>A0A084W4F8_ANOSI</name>
<reference evidence="1 3" key="1">
    <citation type="journal article" date="2014" name="BMC Genomics">
        <title>Genome sequence of Anopheles sinensis provides insight into genetics basis of mosquito competence for malaria parasites.</title>
        <authorList>
            <person name="Zhou D."/>
            <person name="Zhang D."/>
            <person name="Ding G."/>
            <person name="Shi L."/>
            <person name="Hou Q."/>
            <person name="Ye Y."/>
            <person name="Xu Y."/>
            <person name="Zhou H."/>
            <person name="Xiong C."/>
            <person name="Li S."/>
            <person name="Yu J."/>
            <person name="Hong S."/>
            <person name="Yu X."/>
            <person name="Zou P."/>
            <person name="Chen C."/>
            <person name="Chang X."/>
            <person name="Wang W."/>
            <person name="Lv Y."/>
            <person name="Sun Y."/>
            <person name="Ma L."/>
            <person name="Shen B."/>
            <person name="Zhu C."/>
        </authorList>
    </citation>
    <scope>NUCLEOTIDE SEQUENCE [LARGE SCALE GENOMIC DNA]</scope>
</reference>
<reference evidence="2" key="2">
    <citation type="submission" date="2020-05" db="UniProtKB">
        <authorList>
            <consortium name="EnsemblMetazoa"/>
        </authorList>
    </citation>
    <scope>IDENTIFICATION</scope>
</reference>
<keyword evidence="3" id="KW-1185">Reference proteome</keyword>
<protein>
    <submittedName>
        <fullName evidence="1 2">XRE family transcriptional regulator</fullName>
    </submittedName>
</protein>
<accession>A0A084W4F8</accession>
<gene>
    <name evidence="1" type="ORF">ZHAS_00013022</name>
</gene>
<dbReference type="VEuPathDB" id="VectorBase:ASIC013022"/>
<sequence>MSVAIVFPFRPRDGLFHLTEHGPGWDWFSRFSTGSERRRKPADIDTECVCYLVVHLRNSVWRLVQLLGAPVFLPAPAYVKL</sequence>
<dbReference type="EMBL" id="KE525298">
    <property type="protein sequence ID" value="KFB45102.1"/>
    <property type="molecule type" value="Genomic_DNA"/>
</dbReference>
<evidence type="ECO:0000313" key="2">
    <source>
        <dbReference type="EnsemblMetazoa" id="ASIC013022-PA"/>
    </source>
</evidence>